<accession>A0AA35SS96</accession>
<organism evidence="1 2">
    <name type="scientific">Geodia barretti</name>
    <name type="common">Barrett's horny sponge</name>
    <dbReference type="NCBI Taxonomy" id="519541"/>
    <lineage>
        <taxon>Eukaryota</taxon>
        <taxon>Metazoa</taxon>
        <taxon>Porifera</taxon>
        <taxon>Demospongiae</taxon>
        <taxon>Heteroscleromorpha</taxon>
        <taxon>Tetractinellida</taxon>
        <taxon>Astrophorina</taxon>
        <taxon>Geodiidae</taxon>
        <taxon>Geodia</taxon>
    </lineage>
</organism>
<protein>
    <submittedName>
        <fullName evidence="1">Uncharacterized protein</fullName>
    </submittedName>
</protein>
<dbReference type="Proteomes" id="UP001174909">
    <property type="component" value="Unassembled WGS sequence"/>
</dbReference>
<evidence type="ECO:0000313" key="2">
    <source>
        <dbReference type="Proteomes" id="UP001174909"/>
    </source>
</evidence>
<evidence type="ECO:0000313" key="1">
    <source>
        <dbReference type="EMBL" id="CAI8034948.1"/>
    </source>
</evidence>
<gene>
    <name evidence="1" type="ORF">GBAR_LOCUS19626</name>
</gene>
<name>A0AA35SS96_GEOBA</name>
<reference evidence="1" key="1">
    <citation type="submission" date="2023-03" db="EMBL/GenBank/DDBJ databases">
        <authorList>
            <person name="Steffen K."/>
            <person name="Cardenas P."/>
        </authorList>
    </citation>
    <scope>NUCLEOTIDE SEQUENCE</scope>
</reference>
<dbReference type="AlphaFoldDB" id="A0AA35SS96"/>
<keyword evidence="2" id="KW-1185">Reference proteome</keyword>
<comment type="caution">
    <text evidence="1">The sequence shown here is derived from an EMBL/GenBank/DDBJ whole genome shotgun (WGS) entry which is preliminary data.</text>
</comment>
<dbReference type="EMBL" id="CASHTH010002760">
    <property type="protein sequence ID" value="CAI8034948.1"/>
    <property type="molecule type" value="Genomic_DNA"/>
</dbReference>
<proteinExistence type="predicted"/>
<sequence>MRYTLAGVVGRVKQNIAGPVETRDSEGDRVEILREASGRIHQDFMARQEEKSTILDPWHQQVNLGIACRNSQCWVVQQFESNHIRFSTLPFVSEGTLRLAGEFQQGLELDGIALWYHPYPRPLGLGQLDATYHYGNGQRPITFLRPSPEPGQYYPSQLVSYAWRNGIDPYTLEPALGRSAAPPLRVEIAQSAAVPWTTASLWRDSGASFEVAADLSEVVGRLGSGVYTVQVWGKKDGEKAPVANHSIFPAIAQRTLALGATIGSGRVKPNPDIIPDETRPNFIAKPISYR</sequence>